<dbReference type="EMBL" id="JADOET010000002">
    <property type="protein sequence ID" value="MBF8149062.1"/>
    <property type="molecule type" value="Genomic_DNA"/>
</dbReference>
<dbReference type="NCBIfam" id="TIGR01764">
    <property type="entry name" value="excise"/>
    <property type="match status" value="1"/>
</dbReference>
<accession>A0ABS0EF30</accession>
<comment type="caution">
    <text evidence="2">The sequence shown here is derived from an EMBL/GenBank/DDBJ whole genome shotgun (WGS) entry which is preliminary data.</text>
</comment>
<dbReference type="InterPro" id="IPR010093">
    <property type="entry name" value="SinI_DNA-bd"/>
</dbReference>
<protein>
    <submittedName>
        <fullName evidence="2">Helix-turn-helix domain-containing protein</fullName>
    </submittedName>
</protein>
<evidence type="ECO:0000313" key="2">
    <source>
        <dbReference type="EMBL" id="MBF8149062.1"/>
    </source>
</evidence>
<organism evidence="2 3">
    <name type="scientific">Winogradskyella marina</name>
    <dbReference type="NCBI Taxonomy" id="2785530"/>
    <lineage>
        <taxon>Bacteria</taxon>
        <taxon>Pseudomonadati</taxon>
        <taxon>Bacteroidota</taxon>
        <taxon>Flavobacteriia</taxon>
        <taxon>Flavobacteriales</taxon>
        <taxon>Flavobacteriaceae</taxon>
        <taxon>Winogradskyella</taxon>
    </lineage>
</organism>
<dbReference type="Proteomes" id="UP000611215">
    <property type="component" value="Unassembled WGS sequence"/>
</dbReference>
<reference evidence="2 3" key="1">
    <citation type="submission" date="2020-11" db="EMBL/GenBank/DDBJ databases">
        <title>Winogradskyella marina sp. nov., isolated from marine sediment.</title>
        <authorList>
            <person name="Bo J."/>
            <person name="Wang S."/>
            <person name="Song X."/>
            <person name="Du Z."/>
        </authorList>
    </citation>
    <scope>NUCLEOTIDE SEQUENCE [LARGE SCALE GENOMIC DNA]</scope>
    <source>
        <strain evidence="2 3">F6397</strain>
    </source>
</reference>
<dbReference type="InterPro" id="IPR041657">
    <property type="entry name" value="HTH_17"/>
</dbReference>
<sequence>MENTENVENLQRAQMIAYKEILSFKEALIYLDVSESFLYKLTHKKAIEFTKPNGGKIYFRKSDLDNWMLQSISESKRVLEEDVFNHLKRNGNGKKIN</sequence>
<evidence type="ECO:0000259" key="1">
    <source>
        <dbReference type="Pfam" id="PF12728"/>
    </source>
</evidence>
<keyword evidence="3" id="KW-1185">Reference proteome</keyword>
<proteinExistence type="predicted"/>
<gene>
    <name evidence="2" type="ORF">ITJ86_04095</name>
</gene>
<dbReference type="RefSeq" id="WP_195870337.1">
    <property type="nucleotide sequence ID" value="NZ_JADOET010000002.1"/>
</dbReference>
<dbReference type="Pfam" id="PF12728">
    <property type="entry name" value="HTH_17"/>
    <property type="match status" value="1"/>
</dbReference>
<feature type="domain" description="Helix-turn-helix" evidence="1">
    <location>
        <begin position="22"/>
        <end position="69"/>
    </location>
</feature>
<evidence type="ECO:0000313" key="3">
    <source>
        <dbReference type="Proteomes" id="UP000611215"/>
    </source>
</evidence>
<name>A0ABS0EF30_9FLAO</name>